<evidence type="ECO:0000256" key="2">
    <source>
        <dbReference type="ARBA" id="ARBA00022475"/>
    </source>
</evidence>
<accession>A8AAK5</accession>
<gene>
    <name evidence="8" type="ordered locus">Igni_0775</name>
</gene>
<protein>
    <submittedName>
        <fullName evidence="8">Glycosyl transferase, family 4</fullName>
    </submittedName>
</protein>
<feature type="transmembrane region" description="Helical" evidence="7">
    <location>
        <begin position="41"/>
        <end position="63"/>
    </location>
</feature>
<keyword evidence="9" id="KW-1185">Reference proteome</keyword>
<dbReference type="GO" id="GO:0071555">
    <property type="term" value="P:cell wall organization"/>
    <property type="evidence" value="ECO:0007669"/>
    <property type="project" value="TreeGrafter"/>
</dbReference>
<keyword evidence="4 7" id="KW-0812">Transmembrane</keyword>
<evidence type="ECO:0000313" key="9">
    <source>
        <dbReference type="Proteomes" id="UP000000262"/>
    </source>
</evidence>
<evidence type="ECO:0000256" key="7">
    <source>
        <dbReference type="SAM" id="Phobius"/>
    </source>
</evidence>
<dbReference type="Proteomes" id="UP000000262">
    <property type="component" value="Chromosome"/>
</dbReference>
<feature type="transmembrane region" description="Helical" evidence="7">
    <location>
        <begin position="108"/>
        <end position="141"/>
    </location>
</feature>
<dbReference type="InterPro" id="IPR000715">
    <property type="entry name" value="Glycosyl_transferase_4"/>
</dbReference>
<dbReference type="PANTHER" id="PTHR22926">
    <property type="entry name" value="PHOSPHO-N-ACETYLMURAMOYL-PENTAPEPTIDE-TRANSFERASE"/>
    <property type="match status" value="1"/>
</dbReference>
<evidence type="ECO:0000256" key="6">
    <source>
        <dbReference type="ARBA" id="ARBA00023136"/>
    </source>
</evidence>
<dbReference type="AlphaFoldDB" id="A8AAK5"/>
<feature type="transmembrane region" description="Helical" evidence="7">
    <location>
        <begin position="153"/>
        <end position="179"/>
    </location>
</feature>
<evidence type="ECO:0000256" key="5">
    <source>
        <dbReference type="ARBA" id="ARBA00022989"/>
    </source>
</evidence>
<evidence type="ECO:0000256" key="4">
    <source>
        <dbReference type="ARBA" id="ARBA00022692"/>
    </source>
</evidence>
<sequence length="323" mass="34375">MVALITSYFVTLKWIDAAKRRDLVGRDVNKPYTVYVPEAGGVGFVMGFSMGALASVALGTFLVDRSSWCLYVLAALNTVLMAAFIGFIDDVLGWKKGLSHRAKVLSTLPIAIPLMAIKAGVSVMCLPLIGCLNLGILYPLLIVPVGVVGATNAFNMIAGLNGLEAGMALIILSTLGVLAYTHGNLAALIISISAVGAALGFLKLNWYPARVFPGDVLTYSVGSVIATVAVVGNMEGPALILFLPYFLELALYLYGKKNGVEKESWGRPVGECLEVPYDKPYSVTHLAMKALKALKGCAKEKEVVELILLVEAALAVIVLYLYS</sequence>
<dbReference type="STRING" id="453591.Igni_0775"/>
<evidence type="ECO:0000313" key="8">
    <source>
        <dbReference type="EMBL" id="ABU81957.1"/>
    </source>
</evidence>
<reference evidence="8 9" key="1">
    <citation type="journal article" date="2008" name="Genome Biol.">
        <title>A genomic analysis of the archaeal system Ignicoccus hospitalis-Nanoarchaeum equitans.</title>
        <authorList>
            <person name="Podar M."/>
            <person name="Anderson I."/>
            <person name="Makarova K.S."/>
            <person name="Elkins J.G."/>
            <person name="Ivanova N."/>
            <person name="Wall M.A."/>
            <person name="Lykidis A."/>
            <person name="Mavromatis K."/>
            <person name="Sun H."/>
            <person name="Hudson M.E."/>
            <person name="Chen W."/>
            <person name="Deciu C."/>
            <person name="Hutchison D."/>
            <person name="Eads J.R."/>
            <person name="Anderson A."/>
            <person name="Fernandes F."/>
            <person name="Szeto E."/>
            <person name="Lapidus A."/>
            <person name="Kyrpides N.C."/>
            <person name="Saier M.H.Jr."/>
            <person name="Richardson P.M."/>
            <person name="Rachel R."/>
            <person name="Huber H."/>
            <person name="Eisen J.A."/>
            <person name="Koonin E.V."/>
            <person name="Keller M."/>
            <person name="Stetter K.O."/>
        </authorList>
    </citation>
    <scope>NUCLEOTIDE SEQUENCE [LARGE SCALE GENOMIC DNA]</scope>
    <source>
        <strain evidence="9">KIN4/I / DSM 18386 / JCM 14125</strain>
    </source>
</reference>
<dbReference type="GO" id="GO:0044038">
    <property type="term" value="P:cell wall macromolecule biosynthetic process"/>
    <property type="evidence" value="ECO:0007669"/>
    <property type="project" value="TreeGrafter"/>
</dbReference>
<dbReference type="PANTHER" id="PTHR22926:SF3">
    <property type="entry name" value="UNDECAPRENYL-PHOSPHATE ALPHA-N-ACETYLGLUCOSAMINYL 1-PHOSPHATE TRANSFERASE"/>
    <property type="match status" value="1"/>
</dbReference>
<dbReference type="KEGG" id="iho:Igni_0775"/>
<dbReference type="HOGENOM" id="CLU_023982_4_0_2"/>
<keyword evidence="5 7" id="KW-1133">Transmembrane helix</keyword>
<organism evidence="8 9">
    <name type="scientific">Ignicoccus hospitalis (strain KIN4/I / DSM 18386 / JCM 14125)</name>
    <dbReference type="NCBI Taxonomy" id="453591"/>
    <lineage>
        <taxon>Archaea</taxon>
        <taxon>Thermoproteota</taxon>
        <taxon>Thermoprotei</taxon>
        <taxon>Desulfurococcales</taxon>
        <taxon>Desulfurococcaceae</taxon>
        <taxon>Ignicoccus</taxon>
    </lineage>
</organism>
<dbReference type="EMBL" id="CP000816">
    <property type="protein sequence ID" value="ABU81957.1"/>
    <property type="molecule type" value="Genomic_DNA"/>
</dbReference>
<evidence type="ECO:0000256" key="3">
    <source>
        <dbReference type="ARBA" id="ARBA00022679"/>
    </source>
</evidence>
<feature type="transmembrane region" description="Helical" evidence="7">
    <location>
        <begin position="70"/>
        <end position="88"/>
    </location>
</feature>
<comment type="subcellular location">
    <subcellularLocation>
        <location evidence="1">Cell membrane</location>
        <topology evidence="1">Multi-pass membrane protein</topology>
    </subcellularLocation>
</comment>
<feature type="transmembrane region" description="Helical" evidence="7">
    <location>
        <begin position="185"/>
        <end position="204"/>
    </location>
</feature>
<proteinExistence type="predicted"/>
<keyword evidence="2" id="KW-1003">Cell membrane</keyword>
<evidence type="ECO:0000256" key="1">
    <source>
        <dbReference type="ARBA" id="ARBA00004651"/>
    </source>
</evidence>
<dbReference type="CDD" id="cd06856">
    <property type="entry name" value="GT_GPT_archaea"/>
    <property type="match status" value="1"/>
</dbReference>
<name>A8AAK5_IGNH4</name>
<dbReference type="GO" id="GO:0005886">
    <property type="term" value="C:plasma membrane"/>
    <property type="evidence" value="ECO:0007669"/>
    <property type="project" value="UniProtKB-SubCell"/>
</dbReference>
<keyword evidence="6 7" id="KW-0472">Membrane</keyword>
<dbReference type="Pfam" id="PF00953">
    <property type="entry name" value="Glycos_transf_4"/>
    <property type="match status" value="1"/>
</dbReference>
<dbReference type="PhylomeDB" id="A8AAK5"/>
<feature type="transmembrane region" description="Helical" evidence="7">
    <location>
        <begin position="303"/>
        <end position="322"/>
    </location>
</feature>
<dbReference type="GO" id="GO:0016780">
    <property type="term" value="F:phosphotransferase activity, for other substituted phosphate groups"/>
    <property type="evidence" value="ECO:0007669"/>
    <property type="project" value="InterPro"/>
</dbReference>
<keyword evidence="3 8" id="KW-0808">Transferase</keyword>
<dbReference type="eggNOG" id="arCOG03199">
    <property type="taxonomic scope" value="Archaea"/>
</dbReference>